<name>A0A9D1JQS7_9FIRM</name>
<dbReference type="Proteomes" id="UP000823927">
    <property type="component" value="Unassembled WGS sequence"/>
</dbReference>
<protein>
    <submittedName>
        <fullName evidence="1">Uncharacterized protein</fullName>
    </submittedName>
</protein>
<dbReference type="AlphaFoldDB" id="A0A9D1JQS7"/>
<gene>
    <name evidence="1" type="ORF">IAB46_03420</name>
</gene>
<dbReference type="EMBL" id="DVIT01000013">
    <property type="protein sequence ID" value="HIS46605.1"/>
    <property type="molecule type" value="Genomic_DNA"/>
</dbReference>
<reference evidence="1" key="2">
    <citation type="journal article" date="2021" name="PeerJ">
        <title>Extensive microbial diversity within the chicken gut microbiome revealed by metagenomics and culture.</title>
        <authorList>
            <person name="Gilroy R."/>
            <person name="Ravi A."/>
            <person name="Getino M."/>
            <person name="Pursley I."/>
            <person name="Horton D.L."/>
            <person name="Alikhan N.F."/>
            <person name="Baker D."/>
            <person name="Gharbi K."/>
            <person name="Hall N."/>
            <person name="Watson M."/>
            <person name="Adriaenssens E.M."/>
            <person name="Foster-Nyarko E."/>
            <person name="Jarju S."/>
            <person name="Secka A."/>
            <person name="Antonio M."/>
            <person name="Oren A."/>
            <person name="Chaudhuri R.R."/>
            <person name="La Ragione R."/>
            <person name="Hildebrand F."/>
            <person name="Pallen M.J."/>
        </authorList>
    </citation>
    <scope>NUCLEOTIDE SEQUENCE</scope>
    <source>
        <strain evidence="1">CHK178-757</strain>
    </source>
</reference>
<organism evidence="1 2">
    <name type="scientific">Candidatus Scybalocola faecigallinarum</name>
    <dbReference type="NCBI Taxonomy" id="2840941"/>
    <lineage>
        <taxon>Bacteria</taxon>
        <taxon>Bacillati</taxon>
        <taxon>Bacillota</taxon>
        <taxon>Clostridia</taxon>
        <taxon>Lachnospirales</taxon>
        <taxon>Lachnospiraceae</taxon>
        <taxon>Lachnospiraceae incertae sedis</taxon>
        <taxon>Candidatus Scybalocola (ex Gilroy et al. 2021)</taxon>
    </lineage>
</organism>
<sequence length="251" mass="27994">MEIATLDEILMMAGAAGIERLTLPEFGSVCGLSEAVGDSEAAGKAAASDGALKEAHKLLAGLMSRGWLVPQNGRAVLAGDMACFFHCIKNASHMLCVLPREQDYMPAWGWISRDLTGIARLEGVAAQPGAFRLQYTTPQDWCMAFCQWLSRDFFDISGKYREDSETETFHIETEPFDGYFIPGEMLMIQSKIKWLWDICPPGRPEDVNRRLMLAEEGAEHVLVYEEGTCRERMPGNARLFQIYFKRLLGGG</sequence>
<proteinExistence type="predicted"/>
<accession>A0A9D1JQS7</accession>
<comment type="caution">
    <text evidence="1">The sequence shown here is derived from an EMBL/GenBank/DDBJ whole genome shotgun (WGS) entry which is preliminary data.</text>
</comment>
<evidence type="ECO:0000313" key="1">
    <source>
        <dbReference type="EMBL" id="HIS46605.1"/>
    </source>
</evidence>
<evidence type="ECO:0000313" key="2">
    <source>
        <dbReference type="Proteomes" id="UP000823927"/>
    </source>
</evidence>
<reference evidence="1" key="1">
    <citation type="submission" date="2020-10" db="EMBL/GenBank/DDBJ databases">
        <authorList>
            <person name="Gilroy R."/>
        </authorList>
    </citation>
    <scope>NUCLEOTIDE SEQUENCE</scope>
    <source>
        <strain evidence="1">CHK178-757</strain>
    </source>
</reference>